<evidence type="ECO:0000313" key="5">
    <source>
        <dbReference type="Proteomes" id="UP001157167"/>
    </source>
</evidence>
<evidence type="ECO:0000259" key="3">
    <source>
        <dbReference type="PROSITE" id="PS51186"/>
    </source>
</evidence>
<dbReference type="PROSITE" id="PS51186">
    <property type="entry name" value="GNAT"/>
    <property type="match status" value="1"/>
</dbReference>
<comment type="caution">
    <text evidence="4">The sequence shown here is derived from an EMBL/GenBank/DDBJ whole genome shotgun (WGS) entry which is preliminary data.</text>
</comment>
<dbReference type="RefSeq" id="WP_284188634.1">
    <property type="nucleotide sequence ID" value="NZ_BSPX01000047.1"/>
</dbReference>
<dbReference type="Gene3D" id="3.40.630.30">
    <property type="match status" value="1"/>
</dbReference>
<dbReference type="Pfam" id="PF00583">
    <property type="entry name" value="Acetyltransf_1"/>
    <property type="match status" value="1"/>
</dbReference>
<dbReference type="InterPro" id="IPR000182">
    <property type="entry name" value="GNAT_dom"/>
</dbReference>
<accession>A0ABQ6FCT6</accession>
<keyword evidence="1" id="KW-0808">Transferase</keyword>
<dbReference type="PANTHER" id="PTHR43877">
    <property type="entry name" value="AMINOALKYLPHOSPHONATE N-ACETYLTRANSFERASE-RELATED-RELATED"/>
    <property type="match status" value="1"/>
</dbReference>
<dbReference type="InterPro" id="IPR050832">
    <property type="entry name" value="Bact_Acetyltransf"/>
</dbReference>
<dbReference type="PANTHER" id="PTHR43877:SF2">
    <property type="entry name" value="AMINOALKYLPHOSPHONATE N-ACETYLTRANSFERASE-RELATED"/>
    <property type="match status" value="1"/>
</dbReference>
<dbReference type="SUPFAM" id="SSF55729">
    <property type="entry name" value="Acyl-CoA N-acyltransferases (Nat)"/>
    <property type="match status" value="1"/>
</dbReference>
<dbReference type="CDD" id="cd04301">
    <property type="entry name" value="NAT_SF"/>
    <property type="match status" value="1"/>
</dbReference>
<sequence>MTAPAVSIRLAGTEDAAAVAPLFDAYRQFYDQPADPAGAGRFVLERLARQESEILIACDAEGWILGFCQLYPTFCSVEAKPIFRLYDLFVLPAHRRAGVGRCLLQAAEALARQRGKARMDLTTARSNHAAQALYESLGWKRDDVFLAYSRSLGG</sequence>
<evidence type="ECO:0000256" key="2">
    <source>
        <dbReference type="ARBA" id="ARBA00023315"/>
    </source>
</evidence>
<evidence type="ECO:0000256" key="1">
    <source>
        <dbReference type="ARBA" id="ARBA00022679"/>
    </source>
</evidence>
<evidence type="ECO:0000313" key="4">
    <source>
        <dbReference type="EMBL" id="GLT23428.1"/>
    </source>
</evidence>
<keyword evidence="2" id="KW-0012">Acyltransferase</keyword>
<gene>
    <name evidence="4" type="primary">yhfO</name>
    <name evidence="4" type="ORF">GCM10007933_28940</name>
</gene>
<keyword evidence="5" id="KW-1185">Reference proteome</keyword>
<feature type="domain" description="N-acetyltransferase" evidence="3">
    <location>
        <begin position="6"/>
        <end position="154"/>
    </location>
</feature>
<organism evidence="4 5">
    <name type="scientific">Zoogloea oryzae</name>
    <dbReference type="NCBI Taxonomy" id="310767"/>
    <lineage>
        <taxon>Bacteria</taxon>
        <taxon>Pseudomonadati</taxon>
        <taxon>Pseudomonadota</taxon>
        <taxon>Betaproteobacteria</taxon>
        <taxon>Rhodocyclales</taxon>
        <taxon>Zoogloeaceae</taxon>
        <taxon>Zoogloea</taxon>
    </lineage>
</organism>
<name>A0ABQ6FCT6_9RHOO</name>
<dbReference type="EMBL" id="BSPX01000047">
    <property type="protein sequence ID" value="GLT23428.1"/>
    <property type="molecule type" value="Genomic_DNA"/>
</dbReference>
<dbReference type="InterPro" id="IPR016181">
    <property type="entry name" value="Acyl_CoA_acyltransferase"/>
</dbReference>
<proteinExistence type="predicted"/>
<protein>
    <submittedName>
        <fullName evidence="4">N-acetyltransferase YhfO</fullName>
    </submittedName>
</protein>
<dbReference type="Proteomes" id="UP001157167">
    <property type="component" value="Unassembled WGS sequence"/>
</dbReference>
<reference evidence="5" key="1">
    <citation type="journal article" date="2019" name="Int. J. Syst. Evol. Microbiol.">
        <title>The Global Catalogue of Microorganisms (GCM) 10K type strain sequencing project: providing services to taxonomists for standard genome sequencing and annotation.</title>
        <authorList>
            <consortium name="The Broad Institute Genomics Platform"/>
            <consortium name="The Broad Institute Genome Sequencing Center for Infectious Disease"/>
            <person name="Wu L."/>
            <person name="Ma J."/>
        </authorList>
    </citation>
    <scope>NUCLEOTIDE SEQUENCE [LARGE SCALE GENOMIC DNA]</scope>
    <source>
        <strain evidence="5">NBRC 102407</strain>
    </source>
</reference>